<proteinExistence type="inferred from homology"/>
<sequence>MKHTAPAAFAHPALRPLAIGALGVAALTASSYISVPMYPVPVTLQTMTVLLLGALFGPRMGAAMVLSWLALSFTGAPVLADGKSGLVAFAGPTAGYLAAFPIAAFLAGYLPKGDRIGAHALRLAGFLGLHGLVLGLGAAWLSGFVGAETAVVAGVVPFLIGSVLKSGLATGLYAAWKGADKAGRAH</sequence>
<dbReference type="InterPro" id="IPR003784">
    <property type="entry name" value="BioY"/>
</dbReference>
<dbReference type="Gene3D" id="1.10.1760.20">
    <property type="match status" value="1"/>
</dbReference>
<dbReference type="Proteomes" id="UP000024942">
    <property type="component" value="Unassembled WGS sequence"/>
</dbReference>
<dbReference type="PATRIC" id="fig|1280953.3.peg.664"/>
<dbReference type="RefSeq" id="WP_035535855.1">
    <property type="nucleotide sequence ID" value="NZ_ARYL01000003.1"/>
</dbReference>
<keyword evidence="3" id="KW-1133">Transmembrane helix</keyword>
<dbReference type="Pfam" id="PF02632">
    <property type="entry name" value="BioY"/>
    <property type="match status" value="1"/>
</dbReference>
<feature type="transmembrane region" description="Helical" evidence="3">
    <location>
        <begin position="12"/>
        <end position="32"/>
    </location>
</feature>
<dbReference type="STRING" id="1280953.HOC_03278"/>
<keyword evidence="2" id="KW-0813">Transport</keyword>
<dbReference type="AlphaFoldDB" id="A0A059GBD1"/>
<dbReference type="GO" id="GO:0005886">
    <property type="term" value="C:plasma membrane"/>
    <property type="evidence" value="ECO:0007669"/>
    <property type="project" value="UniProtKB-SubCell"/>
</dbReference>
<dbReference type="eggNOG" id="COG1268">
    <property type="taxonomic scope" value="Bacteria"/>
</dbReference>
<accession>A0A059GBD1</accession>
<organism evidence="4 5">
    <name type="scientific">Hyphomonas oceanitis SCH89</name>
    <dbReference type="NCBI Taxonomy" id="1280953"/>
    <lineage>
        <taxon>Bacteria</taxon>
        <taxon>Pseudomonadati</taxon>
        <taxon>Pseudomonadota</taxon>
        <taxon>Alphaproteobacteria</taxon>
        <taxon>Hyphomonadales</taxon>
        <taxon>Hyphomonadaceae</taxon>
        <taxon>Hyphomonas</taxon>
    </lineage>
</organism>
<dbReference type="EMBL" id="ARYL01000003">
    <property type="protein sequence ID" value="KDA03865.1"/>
    <property type="molecule type" value="Genomic_DNA"/>
</dbReference>
<gene>
    <name evidence="4" type="ORF">HOC_03278</name>
</gene>
<evidence type="ECO:0000256" key="2">
    <source>
        <dbReference type="PIRNR" id="PIRNR016661"/>
    </source>
</evidence>
<evidence type="ECO:0000313" key="5">
    <source>
        <dbReference type="Proteomes" id="UP000024942"/>
    </source>
</evidence>
<keyword evidence="5" id="KW-1185">Reference proteome</keyword>
<keyword evidence="3" id="KW-0812">Transmembrane</keyword>
<comment type="similarity">
    <text evidence="1 2">Belongs to the BioY family.</text>
</comment>
<keyword evidence="2 3" id="KW-0472">Membrane</keyword>
<name>A0A059GBD1_9PROT</name>
<feature type="transmembrane region" description="Helical" evidence="3">
    <location>
        <begin position="86"/>
        <end position="111"/>
    </location>
</feature>
<keyword evidence="2" id="KW-1003">Cell membrane</keyword>
<comment type="subcellular location">
    <subcellularLocation>
        <location evidence="2">Cell membrane</location>
        <topology evidence="2">Multi-pass membrane protein</topology>
    </subcellularLocation>
</comment>
<feature type="transmembrane region" description="Helical" evidence="3">
    <location>
        <begin position="123"/>
        <end position="145"/>
    </location>
</feature>
<evidence type="ECO:0000256" key="3">
    <source>
        <dbReference type="SAM" id="Phobius"/>
    </source>
</evidence>
<dbReference type="GO" id="GO:0015225">
    <property type="term" value="F:biotin transmembrane transporter activity"/>
    <property type="evidence" value="ECO:0007669"/>
    <property type="project" value="UniProtKB-UniRule"/>
</dbReference>
<comment type="caution">
    <text evidence="4">The sequence shown here is derived from an EMBL/GenBank/DDBJ whole genome shotgun (WGS) entry which is preliminary data.</text>
</comment>
<dbReference type="PANTHER" id="PTHR34295:SF1">
    <property type="entry name" value="BIOTIN TRANSPORTER BIOY"/>
    <property type="match status" value="1"/>
</dbReference>
<protein>
    <recommendedName>
        <fullName evidence="2">Biotin transporter</fullName>
    </recommendedName>
</protein>
<dbReference type="OrthoDB" id="9803495at2"/>
<reference evidence="4 5" key="1">
    <citation type="journal article" date="2014" name="Antonie Van Leeuwenhoek">
        <title>Hyphomonas beringensis sp. nov. and Hyphomonas chukchiensis sp. nov., isolated from surface seawater of the Bering Sea and Chukchi Sea.</title>
        <authorList>
            <person name="Li C."/>
            <person name="Lai Q."/>
            <person name="Li G."/>
            <person name="Dong C."/>
            <person name="Wang J."/>
            <person name="Liao Y."/>
            <person name="Shao Z."/>
        </authorList>
    </citation>
    <scope>NUCLEOTIDE SEQUENCE [LARGE SCALE GENOMIC DNA]</scope>
    <source>
        <strain evidence="4 5">SCH89</strain>
    </source>
</reference>
<evidence type="ECO:0000256" key="1">
    <source>
        <dbReference type="ARBA" id="ARBA00010692"/>
    </source>
</evidence>
<dbReference type="PANTHER" id="PTHR34295">
    <property type="entry name" value="BIOTIN TRANSPORTER BIOY"/>
    <property type="match status" value="1"/>
</dbReference>
<feature type="transmembrane region" description="Helical" evidence="3">
    <location>
        <begin position="151"/>
        <end position="176"/>
    </location>
</feature>
<evidence type="ECO:0000313" key="4">
    <source>
        <dbReference type="EMBL" id="KDA03865.1"/>
    </source>
</evidence>
<dbReference type="PIRSF" id="PIRSF016661">
    <property type="entry name" value="BioY"/>
    <property type="match status" value="1"/>
</dbReference>